<evidence type="ECO:0000313" key="3">
    <source>
        <dbReference type="EMBL" id="GGG16345.1"/>
    </source>
</evidence>
<keyword evidence="4" id="KW-1185">Reference proteome</keyword>
<protein>
    <recommendedName>
        <fullName evidence="5">DUF4124 domain-containing protein</fullName>
    </recommendedName>
</protein>
<proteinExistence type="predicted"/>
<dbReference type="Proteomes" id="UP000597507">
    <property type="component" value="Unassembled WGS sequence"/>
</dbReference>
<feature type="signal peptide" evidence="2">
    <location>
        <begin position="1"/>
        <end position="21"/>
    </location>
</feature>
<keyword evidence="2" id="KW-0732">Signal</keyword>
<dbReference type="AlphaFoldDB" id="A0A8J3EAL4"/>
<feature type="chain" id="PRO_5035208676" description="DUF4124 domain-containing protein" evidence="2">
    <location>
        <begin position="22"/>
        <end position="169"/>
    </location>
</feature>
<evidence type="ECO:0000256" key="2">
    <source>
        <dbReference type="SAM" id="SignalP"/>
    </source>
</evidence>
<feature type="region of interest" description="Disordered" evidence="1">
    <location>
        <begin position="69"/>
        <end position="114"/>
    </location>
</feature>
<dbReference type="EMBL" id="BMKS01000001">
    <property type="protein sequence ID" value="GGG16345.1"/>
    <property type="molecule type" value="Genomic_DNA"/>
</dbReference>
<reference evidence="3 4" key="1">
    <citation type="journal article" date="2014" name="Int. J. Syst. Evol. Microbiol.">
        <title>Complete genome sequence of Corynebacterium casei LMG S-19264T (=DSM 44701T), isolated from a smear-ripened cheese.</title>
        <authorList>
            <consortium name="US DOE Joint Genome Institute (JGI-PGF)"/>
            <person name="Walter F."/>
            <person name="Albersmeier A."/>
            <person name="Kalinowski J."/>
            <person name="Ruckert C."/>
        </authorList>
    </citation>
    <scope>NUCLEOTIDE SEQUENCE [LARGE SCALE GENOMIC DNA]</scope>
    <source>
        <strain evidence="3 4">CGMCC 1.16330</strain>
    </source>
</reference>
<sequence length="169" mass="18099">MAVAGAALGLALLVPARGAVAQGTHYRFGVPGAGLPEKGAYGPGVLTPQQVEACLQRWQALSAAREKLQQDERQLDQLEAELQAPRRGAAAQRGAGQRRGGAQAPAVPPAQAEAEHQAKLETAYSLRRSYMEAVAQYGVRVQGFNAECATRRYYEEDMRAARTRLGIAD</sequence>
<comment type="caution">
    <text evidence="3">The sequence shown here is derived from an EMBL/GenBank/DDBJ whole genome shotgun (WGS) entry which is preliminary data.</text>
</comment>
<evidence type="ECO:0008006" key="5">
    <source>
        <dbReference type="Google" id="ProtNLM"/>
    </source>
</evidence>
<dbReference type="RefSeq" id="WP_188897309.1">
    <property type="nucleotide sequence ID" value="NZ_BMKS01000001.1"/>
</dbReference>
<feature type="compositionally biased region" description="Low complexity" evidence="1">
    <location>
        <begin position="80"/>
        <end position="112"/>
    </location>
</feature>
<evidence type="ECO:0000313" key="4">
    <source>
        <dbReference type="Proteomes" id="UP000597507"/>
    </source>
</evidence>
<accession>A0A8J3EAL4</accession>
<gene>
    <name evidence="3" type="ORF">GCM10010964_00770</name>
</gene>
<organism evidence="3 4">
    <name type="scientific">Caldovatus sediminis</name>
    <dbReference type="NCBI Taxonomy" id="2041189"/>
    <lineage>
        <taxon>Bacteria</taxon>
        <taxon>Pseudomonadati</taxon>
        <taxon>Pseudomonadota</taxon>
        <taxon>Alphaproteobacteria</taxon>
        <taxon>Acetobacterales</taxon>
        <taxon>Roseomonadaceae</taxon>
        <taxon>Caldovatus</taxon>
    </lineage>
</organism>
<name>A0A8J3EAL4_9PROT</name>
<evidence type="ECO:0000256" key="1">
    <source>
        <dbReference type="SAM" id="MobiDB-lite"/>
    </source>
</evidence>